<feature type="compositionally biased region" description="Basic and acidic residues" evidence="2">
    <location>
        <begin position="1198"/>
        <end position="1213"/>
    </location>
</feature>
<dbReference type="SUPFAM" id="SSF54768">
    <property type="entry name" value="dsRNA-binding domain-like"/>
    <property type="match status" value="1"/>
</dbReference>
<gene>
    <name evidence="4" type="ORF">Esi_0051_0073</name>
</gene>
<feature type="compositionally biased region" description="Basic residues" evidence="2">
    <location>
        <begin position="130"/>
        <end position="143"/>
    </location>
</feature>
<feature type="compositionally biased region" description="Polar residues" evidence="2">
    <location>
        <begin position="414"/>
        <end position="429"/>
    </location>
</feature>
<feature type="compositionally biased region" description="Acidic residues" evidence="2">
    <location>
        <begin position="476"/>
        <end position="486"/>
    </location>
</feature>
<feature type="compositionally biased region" description="Gly residues" evidence="2">
    <location>
        <begin position="974"/>
        <end position="1004"/>
    </location>
</feature>
<feature type="region of interest" description="Disordered" evidence="2">
    <location>
        <begin position="655"/>
        <end position="758"/>
    </location>
</feature>
<dbReference type="Proteomes" id="UP000002630">
    <property type="component" value="Linkage Group LG24"/>
</dbReference>
<feature type="compositionally biased region" description="Basic residues" evidence="2">
    <location>
        <begin position="728"/>
        <end position="738"/>
    </location>
</feature>
<evidence type="ECO:0000313" key="5">
    <source>
        <dbReference type="Proteomes" id="UP000002630"/>
    </source>
</evidence>
<feature type="compositionally biased region" description="Acidic residues" evidence="2">
    <location>
        <begin position="402"/>
        <end position="413"/>
    </location>
</feature>
<dbReference type="EMBL" id="FN649749">
    <property type="protein sequence ID" value="CBJ26983.1"/>
    <property type="molecule type" value="Genomic_DNA"/>
</dbReference>
<feature type="compositionally biased region" description="Acidic residues" evidence="2">
    <location>
        <begin position="578"/>
        <end position="600"/>
    </location>
</feature>
<feature type="region of interest" description="Disordered" evidence="2">
    <location>
        <begin position="799"/>
        <end position="827"/>
    </location>
</feature>
<dbReference type="Gene3D" id="3.30.160.20">
    <property type="match status" value="1"/>
</dbReference>
<name>D7G3I5_ECTSI</name>
<feature type="compositionally biased region" description="Low complexity" evidence="2">
    <location>
        <begin position="336"/>
        <end position="366"/>
    </location>
</feature>
<feature type="domain" description="DRBM" evidence="3">
    <location>
        <begin position="1095"/>
        <end position="1168"/>
    </location>
</feature>
<feature type="compositionally biased region" description="Low complexity" evidence="2">
    <location>
        <begin position="158"/>
        <end position="170"/>
    </location>
</feature>
<feature type="compositionally biased region" description="Low complexity" evidence="2">
    <location>
        <begin position="667"/>
        <end position="701"/>
    </location>
</feature>
<accession>D7G3I5</accession>
<organism evidence="4 5">
    <name type="scientific">Ectocarpus siliculosus</name>
    <name type="common">Brown alga</name>
    <name type="synonym">Conferva siliculosa</name>
    <dbReference type="NCBI Taxonomy" id="2880"/>
    <lineage>
        <taxon>Eukaryota</taxon>
        <taxon>Sar</taxon>
        <taxon>Stramenopiles</taxon>
        <taxon>Ochrophyta</taxon>
        <taxon>PX clade</taxon>
        <taxon>Phaeophyceae</taxon>
        <taxon>Ectocarpales</taxon>
        <taxon>Ectocarpaceae</taxon>
        <taxon>Ectocarpus</taxon>
    </lineage>
</organism>
<evidence type="ECO:0000256" key="1">
    <source>
        <dbReference type="PROSITE-ProRule" id="PRU00266"/>
    </source>
</evidence>
<feature type="compositionally biased region" description="Low complexity" evidence="2">
    <location>
        <begin position="55"/>
        <end position="68"/>
    </location>
</feature>
<feature type="region of interest" description="Disordered" evidence="2">
    <location>
        <begin position="244"/>
        <end position="550"/>
    </location>
</feature>
<keyword evidence="1" id="KW-0694">RNA-binding</keyword>
<protein>
    <recommendedName>
        <fullName evidence="3">DRBM domain-containing protein</fullName>
    </recommendedName>
</protein>
<sequence>MGSAEQQANLARVTLALKMAERKGSRFTSASAIFAAATAAAQGARVSTTREEVAGKSSAKPAASSSTERSSRSKAPKQRVPAPSPPAAAAAAAVAVQSSRPATRLSTPETQDAAAEHEPYAAASASGGVLKKKSKKKKKKKSVARTAAGAAAPPPASAPAAAAPAAAAAADNVKMEKKPLLRTKAVEDEVAGAAAAAAALPPRTPIVVPAAPSPMPAQQQPAPTRAEYLAVAAAKAKAKARELQQATAKAQREAENALRAMSEEFKRMEEGPGRGDDAAVAAAAAGGSGTSFLEGEEGVDPRLQRGADGSPRARYDVSSSEGEDGDGAGPQPEVTGQVPLQLGAQQPLQPAPLLQQQGQQPWQGEGSPRARYDVSSSDENGDGSDAGYVGGQAPVYSGASPMDEDEEEEEEDGSSSTPARYDVSSSDDTGSGAGVFEATVTDKSRAGGGVSSARDWADEEAPRGESPVIGRYDVSSSEEEEEEDDSGIGGGGGGEGIGGFDGSRDACPTPSPTGSLPLGRYDVSSSGDDEPFSSTVAAGDSGRSGRAARRAAEIMEAVALAAEYRNNHAAAAAGSAAEDGDDEEEEYSPWDMDSEGGEESGDEVYAFAGRRQRRRLLPRSSARKVSHSGAEFEWGEVDLQDPLAEHKGLLDRLAGMGTPLPGMPAPSSGSVVGSARGSVVGSARGSRSGSVASASDAADGVPYANSRHPATTQSSSESSASPNPNNMKRVKKKSKNGHASRGVYAPPPAAAAGPPRRPVAVSNVDRAAGVGHWTNLMHSAGNVDPIELNPAKRAAAGAVAAAPGKKGGEGARSVPPPPAPVVEPPKPMKEFPPGSGKMVLDELAHARMYPGGAVLNMKSFKLKQKSAVSAAFEMCAAMEPKSRPSFENKNKDAAKNISPFTLNVSVNGVAYSPATAKNTKLAKQLASINFLREAVGTREQLDLESLIAETTGGSLAGSAAIAAAISQGKPATGAGAGGGAKGGAKGSRGGGGASDGGGGSGKGTEGSATGTDNDDDPVAKHALGDGLQNYAQLLHDLVAAHPETPNYASYMFRALKDNASQQKSKLTGKGFRCFARLLRHVVDPVETAKRKEVEAAKSAIEVAAKASLGEDPENEALKEAAREAHKDFLKHRAIPKLSIGVLSAEGDGANKRDAKHKAAQGLMYALMPKCKTDEDLRSQAKVVIEKYQAEKKVRMEKEQKAAQEAKRAREAAKKAKKAGAAAGRATAAASRVPAADPSAAIPHPETRGDRAMLNALTAAVKSAEDRRASEASLAEGGDAAGEEGSGASEAVPMAVAEDDGADDASAPADAAGVPADETGVTADANGGSANANGVPADANGVPADANGAEETPAVVVPAPAPASAAIVRSASTASAPVAGGRPGTRATRATAAAGVAAVTAAPAETAADGGEADA</sequence>
<dbReference type="EMBL" id="FN648719">
    <property type="protein sequence ID" value="CBJ26983.1"/>
    <property type="molecule type" value="Genomic_DNA"/>
</dbReference>
<feature type="compositionally biased region" description="Basic and acidic residues" evidence="2">
    <location>
        <begin position="299"/>
        <end position="315"/>
    </location>
</feature>
<feature type="region of interest" description="Disordered" evidence="2">
    <location>
        <begin position="571"/>
        <end position="600"/>
    </location>
</feature>
<reference evidence="4 5" key="1">
    <citation type="journal article" date="2010" name="Nature">
        <title>The Ectocarpus genome and the independent evolution of multicellularity in brown algae.</title>
        <authorList>
            <person name="Cock J.M."/>
            <person name="Sterck L."/>
            <person name="Rouze P."/>
            <person name="Scornet D."/>
            <person name="Allen A.E."/>
            <person name="Amoutzias G."/>
            <person name="Anthouard V."/>
            <person name="Artiguenave F."/>
            <person name="Aury J.M."/>
            <person name="Badger J.H."/>
            <person name="Beszteri B."/>
            <person name="Billiau K."/>
            <person name="Bonnet E."/>
            <person name="Bothwell J.H."/>
            <person name="Bowler C."/>
            <person name="Boyen C."/>
            <person name="Brownlee C."/>
            <person name="Carrano C.J."/>
            <person name="Charrier B."/>
            <person name="Cho G.Y."/>
            <person name="Coelho S.M."/>
            <person name="Collen J."/>
            <person name="Corre E."/>
            <person name="Da Silva C."/>
            <person name="Delage L."/>
            <person name="Delaroque N."/>
            <person name="Dittami S.M."/>
            <person name="Doulbeau S."/>
            <person name="Elias M."/>
            <person name="Farnham G."/>
            <person name="Gachon C.M."/>
            <person name="Gschloessl B."/>
            <person name="Heesch S."/>
            <person name="Jabbari K."/>
            <person name="Jubin C."/>
            <person name="Kawai H."/>
            <person name="Kimura K."/>
            <person name="Kloareg B."/>
            <person name="Kupper F.C."/>
            <person name="Lang D."/>
            <person name="Le Bail A."/>
            <person name="Leblanc C."/>
            <person name="Lerouge P."/>
            <person name="Lohr M."/>
            <person name="Lopez P.J."/>
            <person name="Martens C."/>
            <person name="Maumus F."/>
            <person name="Michel G."/>
            <person name="Miranda-Saavedra D."/>
            <person name="Morales J."/>
            <person name="Moreau H."/>
            <person name="Motomura T."/>
            <person name="Nagasato C."/>
            <person name="Napoli C.A."/>
            <person name="Nelson D.R."/>
            <person name="Nyvall-Collen P."/>
            <person name="Peters A.F."/>
            <person name="Pommier C."/>
            <person name="Potin P."/>
            <person name="Poulain J."/>
            <person name="Quesneville H."/>
            <person name="Read B."/>
            <person name="Rensing S.A."/>
            <person name="Ritter A."/>
            <person name="Rousvoal S."/>
            <person name="Samanta M."/>
            <person name="Samson G."/>
            <person name="Schroeder D.C."/>
            <person name="Segurens B."/>
            <person name="Strittmatter M."/>
            <person name="Tonon T."/>
            <person name="Tregear J.W."/>
            <person name="Valentin K."/>
            <person name="von Dassow P."/>
            <person name="Yamagishi T."/>
            <person name="Van de Peer Y."/>
            <person name="Wincker P."/>
        </authorList>
    </citation>
    <scope>NUCLEOTIDE SEQUENCE [LARGE SCALE GENOMIC DNA]</scope>
    <source>
        <strain evidence="5">Ec32 / CCAP1310/4</strain>
    </source>
</reference>
<evidence type="ECO:0000313" key="4">
    <source>
        <dbReference type="EMBL" id="CBJ26983.1"/>
    </source>
</evidence>
<feature type="compositionally biased region" description="Pro residues" evidence="2">
    <location>
        <begin position="814"/>
        <end position="825"/>
    </location>
</feature>
<feature type="compositionally biased region" description="Basic and acidic residues" evidence="2">
    <location>
        <begin position="250"/>
        <end position="277"/>
    </location>
</feature>
<keyword evidence="5" id="KW-1185">Reference proteome</keyword>
<dbReference type="OrthoDB" id="10647522at2759"/>
<dbReference type="InterPro" id="IPR014720">
    <property type="entry name" value="dsRBD_dom"/>
</dbReference>
<feature type="region of interest" description="Disordered" evidence="2">
    <location>
        <begin position="1198"/>
        <end position="1249"/>
    </location>
</feature>
<evidence type="ECO:0000259" key="3">
    <source>
        <dbReference type="PROSITE" id="PS50137"/>
    </source>
</evidence>
<dbReference type="InParanoid" id="D7G3I5"/>
<feature type="compositionally biased region" description="Low complexity" evidence="2">
    <location>
        <begin position="1324"/>
        <end position="1333"/>
    </location>
</feature>
<feature type="compositionally biased region" description="Gly residues" evidence="2">
    <location>
        <begin position="487"/>
        <end position="501"/>
    </location>
</feature>
<feature type="compositionally biased region" description="Low complexity" evidence="2">
    <location>
        <begin position="1303"/>
        <end position="1317"/>
    </location>
</feature>
<feature type="domain" description="DRBM" evidence="3">
    <location>
        <begin position="866"/>
        <end position="936"/>
    </location>
</feature>
<evidence type="ECO:0000256" key="2">
    <source>
        <dbReference type="SAM" id="MobiDB-lite"/>
    </source>
</evidence>
<feature type="region of interest" description="Disordered" evidence="2">
    <location>
        <begin position="1266"/>
        <end position="1333"/>
    </location>
</feature>
<feature type="region of interest" description="Disordered" evidence="2">
    <location>
        <begin position="40"/>
        <end position="172"/>
    </location>
</feature>
<proteinExistence type="predicted"/>
<feature type="compositionally biased region" description="Low complexity" evidence="2">
    <location>
        <begin position="1218"/>
        <end position="1240"/>
    </location>
</feature>
<feature type="region of interest" description="Disordered" evidence="2">
    <location>
        <begin position="971"/>
        <end position="1022"/>
    </location>
</feature>
<dbReference type="GO" id="GO:0003723">
    <property type="term" value="F:RNA binding"/>
    <property type="evidence" value="ECO:0007669"/>
    <property type="project" value="UniProtKB-UniRule"/>
</dbReference>
<dbReference type="PROSITE" id="PS50137">
    <property type="entry name" value="DS_RBD"/>
    <property type="match status" value="2"/>
</dbReference>
<feature type="compositionally biased region" description="Low complexity" evidence="2">
    <location>
        <begin position="87"/>
        <end position="102"/>
    </location>
</feature>